<name>A0A512RKC5_9BACT</name>
<gene>
    <name evidence="1" type="ORF">CCY01nite_24260</name>
</gene>
<dbReference type="AlphaFoldDB" id="A0A512RKC5"/>
<dbReference type="RefSeq" id="WP_146861727.1">
    <property type="nucleotide sequence ID" value="NZ_BKAU01000002.1"/>
</dbReference>
<dbReference type="Proteomes" id="UP000321436">
    <property type="component" value="Unassembled WGS sequence"/>
</dbReference>
<organism evidence="1 2">
    <name type="scientific">Chitinophaga cymbidii</name>
    <dbReference type="NCBI Taxonomy" id="1096750"/>
    <lineage>
        <taxon>Bacteria</taxon>
        <taxon>Pseudomonadati</taxon>
        <taxon>Bacteroidota</taxon>
        <taxon>Chitinophagia</taxon>
        <taxon>Chitinophagales</taxon>
        <taxon>Chitinophagaceae</taxon>
        <taxon>Chitinophaga</taxon>
    </lineage>
</organism>
<dbReference type="EMBL" id="BKAU01000002">
    <property type="protein sequence ID" value="GEP96166.1"/>
    <property type="molecule type" value="Genomic_DNA"/>
</dbReference>
<evidence type="ECO:0000313" key="2">
    <source>
        <dbReference type="Proteomes" id="UP000321436"/>
    </source>
</evidence>
<accession>A0A512RKC5</accession>
<reference evidence="1 2" key="1">
    <citation type="submission" date="2019-07" db="EMBL/GenBank/DDBJ databases">
        <title>Whole genome shotgun sequence of Chitinophaga cymbidii NBRC 109752.</title>
        <authorList>
            <person name="Hosoyama A."/>
            <person name="Uohara A."/>
            <person name="Ohji S."/>
            <person name="Ichikawa N."/>
        </authorList>
    </citation>
    <scope>NUCLEOTIDE SEQUENCE [LARGE SCALE GENOMIC DNA]</scope>
    <source>
        <strain evidence="1 2">NBRC 109752</strain>
    </source>
</reference>
<evidence type="ECO:0000313" key="1">
    <source>
        <dbReference type="EMBL" id="GEP96166.1"/>
    </source>
</evidence>
<comment type="caution">
    <text evidence="1">The sequence shown here is derived from an EMBL/GenBank/DDBJ whole genome shotgun (WGS) entry which is preliminary data.</text>
</comment>
<proteinExistence type="predicted"/>
<protein>
    <submittedName>
        <fullName evidence="1">Uncharacterized protein</fullName>
    </submittedName>
</protein>
<keyword evidence="2" id="KW-1185">Reference proteome</keyword>
<dbReference type="OrthoDB" id="674025at2"/>
<sequence>MDTRITIPKGGDFYPFVFEIFEKKEPAAILYEDNGVTRANGMIESIFEQDGKRWLKMEDQTEIRLDKLYAINGVFSADYSEC</sequence>